<comment type="similarity">
    <text evidence="1">Belongs to the GTP cyclohydrolase I type 2/NIF3 family.</text>
</comment>
<dbReference type="SUPFAM" id="SSF102705">
    <property type="entry name" value="NIF3 (NGG1p interacting factor 3)-like"/>
    <property type="match status" value="1"/>
</dbReference>
<dbReference type="GO" id="GO:0005737">
    <property type="term" value="C:cytoplasm"/>
    <property type="evidence" value="ECO:0007669"/>
    <property type="project" value="TreeGrafter"/>
</dbReference>
<proteinExistence type="inferred from homology"/>
<evidence type="ECO:0000256" key="3">
    <source>
        <dbReference type="ARBA" id="ARBA00022112"/>
    </source>
</evidence>
<feature type="binding site" evidence="5">
    <location>
        <position position="66"/>
    </location>
    <ligand>
        <name>a divalent metal cation</name>
        <dbReference type="ChEBI" id="CHEBI:60240"/>
        <label>1</label>
    </ligand>
</feature>
<dbReference type="Proteomes" id="UP000216871">
    <property type="component" value="Unassembled WGS sequence"/>
</dbReference>
<dbReference type="GO" id="GO:0046872">
    <property type="term" value="F:metal ion binding"/>
    <property type="evidence" value="ECO:0007669"/>
    <property type="project" value="UniProtKB-KW"/>
</dbReference>
<dbReference type="RefSeq" id="WP_169834070.1">
    <property type="nucleotide sequence ID" value="NZ_MWWW01000013.1"/>
</dbReference>
<accession>A0A261FKA6</accession>
<reference evidence="6 7" key="1">
    <citation type="journal article" date="2017" name="BMC Genomics">
        <title>Comparative genomic and phylogenomic analyses of the Bifidobacteriaceae family.</title>
        <authorList>
            <person name="Lugli G.A."/>
            <person name="Milani C."/>
            <person name="Turroni F."/>
            <person name="Duranti S."/>
            <person name="Mancabelli L."/>
            <person name="Mangifesta M."/>
            <person name="Ferrario C."/>
            <person name="Modesto M."/>
            <person name="Mattarelli P."/>
            <person name="Jiri K."/>
            <person name="van Sinderen D."/>
            <person name="Ventura M."/>
        </authorList>
    </citation>
    <scope>NUCLEOTIDE SEQUENCE [LARGE SCALE GENOMIC DNA]</scope>
    <source>
        <strain evidence="6 7">DSM 100196</strain>
    </source>
</reference>
<organism evidence="6 7">
    <name type="scientific">Bifidobacterium myosotis</name>
    <dbReference type="NCBI Taxonomy" id="1630166"/>
    <lineage>
        <taxon>Bacteria</taxon>
        <taxon>Bacillati</taxon>
        <taxon>Actinomycetota</taxon>
        <taxon>Actinomycetes</taxon>
        <taxon>Bifidobacteriales</taxon>
        <taxon>Bifidobacteriaceae</taxon>
        <taxon>Bifidobacterium</taxon>
    </lineage>
</organism>
<dbReference type="EMBL" id="MWWW01000013">
    <property type="protein sequence ID" value="OZG59600.1"/>
    <property type="molecule type" value="Genomic_DNA"/>
</dbReference>
<dbReference type="AlphaFoldDB" id="A0A261FKA6"/>
<evidence type="ECO:0000256" key="5">
    <source>
        <dbReference type="PIRSR" id="PIRSR602678-1"/>
    </source>
</evidence>
<evidence type="ECO:0000313" key="6">
    <source>
        <dbReference type="EMBL" id="OZG59600.1"/>
    </source>
</evidence>
<dbReference type="InterPro" id="IPR036069">
    <property type="entry name" value="DUF34/NIF3_sf"/>
</dbReference>
<evidence type="ECO:0000256" key="1">
    <source>
        <dbReference type="ARBA" id="ARBA00006964"/>
    </source>
</evidence>
<evidence type="ECO:0000313" key="7">
    <source>
        <dbReference type="Proteomes" id="UP000216871"/>
    </source>
</evidence>
<dbReference type="PANTHER" id="PTHR13799">
    <property type="entry name" value="NGG1 INTERACTING FACTOR 3"/>
    <property type="match status" value="1"/>
</dbReference>
<protein>
    <recommendedName>
        <fullName evidence="3">GTP cyclohydrolase 1 type 2 homolog</fullName>
    </recommendedName>
</protein>
<name>A0A261FKA6_9BIFI</name>
<keyword evidence="7" id="KW-1185">Reference proteome</keyword>
<keyword evidence="4 5" id="KW-0479">Metal-binding</keyword>
<dbReference type="InterPro" id="IPR002678">
    <property type="entry name" value="DUF34/NIF3"/>
</dbReference>
<dbReference type="Pfam" id="PF01784">
    <property type="entry name" value="DUF34_NIF3"/>
    <property type="match status" value="1"/>
</dbReference>
<dbReference type="FunFam" id="3.40.1390.30:FF:000001">
    <property type="entry name" value="GTP cyclohydrolase 1 type 2"/>
    <property type="match status" value="1"/>
</dbReference>
<gene>
    <name evidence="6" type="ORF">BMYO_1168</name>
</gene>
<sequence>MPNLKQVIDVLETLYPLRYAEQWDEPGLIVGDLTRDIGVIAFAADPTSAIVDEAIEAGADLLVTHHPLFFRAVHETGGLGFRGDIVRRLYQHGCALWVGHTNADAAWRGVGQAAADAFGLTNQQPLVPISDPQSDHPVGLGRVGRLAEPITLNDFARRVFDAVDGHGMATALGVQVCGDPDAMVQTVAVLPGSGDSLFDEVRATGTDVYVTSDLRHHPVTDAIEQARYEARMRAAGIALGKGDERTRPYFINTPHAAIESMWFNYAVEDVPQAVERATGSRPRVTWLHRTTDPWTWTITSSGTSHHGARA</sequence>
<evidence type="ECO:0000256" key="4">
    <source>
        <dbReference type="ARBA" id="ARBA00022723"/>
    </source>
</evidence>
<feature type="binding site" evidence="5">
    <location>
        <position position="104"/>
    </location>
    <ligand>
        <name>a divalent metal cation</name>
        <dbReference type="ChEBI" id="CHEBI:60240"/>
        <label>1</label>
    </ligand>
</feature>
<dbReference type="Gene3D" id="3.40.1390.30">
    <property type="entry name" value="NIF3 (NGG1p interacting factor 3)-like"/>
    <property type="match status" value="2"/>
</dbReference>
<feature type="binding site" evidence="5">
    <location>
        <position position="65"/>
    </location>
    <ligand>
        <name>a divalent metal cation</name>
        <dbReference type="ChEBI" id="CHEBI:60240"/>
        <label>1</label>
    </ligand>
</feature>
<comment type="caution">
    <text evidence="6">The sequence shown here is derived from an EMBL/GenBank/DDBJ whole genome shotgun (WGS) entry which is preliminary data.</text>
</comment>
<dbReference type="NCBIfam" id="TIGR00486">
    <property type="entry name" value="YbgI_SA1388"/>
    <property type="match status" value="1"/>
</dbReference>
<dbReference type="PANTHER" id="PTHR13799:SF14">
    <property type="entry name" value="GTP CYCLOHYDROLASE 1 TYPE 2 HOMOLOG"/>
    <property type="match status" value="1"/>
</dbReference>
<evidence type="ECO:0000256" key="2">
    <source>
        <dbReference type="ARBA" id="ARBA00011643"/>
    </source>
</evidence>
<comment type="subunit">
    <text evidence="2">Homohexamer.</text>
</comment>